<feature type="domain" description="Glucosamine/galactosamine-6-phosphate isomerase" evidence="1">
    <location>
        <begin position="50"/>
        <end position="155"/>
    </location>
</feature>
<dbReference type="InterPro" id="IPR037171">
    <property type="entry name" value="NagB/RpiA_transferase-like"/>
</dbReference>
<dbReference type="InterPro" id="IPR006148">
    <property type="entry name" value="Glc/Gal-6P_isomerase"/>
</dbReference>
<dbReference type="EMBL" id="CAXAMN010011113">
    <property type="protein sequence ID" value="CAK9034321.1"/>
    <property type="molecule type" value="Genomic_DNA"/>
</dbReference>
<reference evidence="2 3" key="1">
    <citation type="submission" date="2024-02" db="EMBL/GenBank/DDBJ databases">
        <authorList>
            <person name="Chen Y."/>
            <person name="Shah S."/>
            <person name="Dougan E. K."/>
            <person name="Thang M."/>
            <person name="Chan C."/>
        </authorList>
    </citation>
    <scope>NUCLEOTIDE SEQUENCE [LARGE SCALE GENOMIC DNA]</scope>
</reference>
<dbReference type="Proteomes" id="UP001642484">
    <property type="component" value="Unassembled WGS sequence"/>
</dbReference>
<evidence type="ECO:0000313" key="3">
    <source>
        <dbReference type="Proteomes" id="UP001642484"/>
    </source>
</evidence>
<gene>
    <name evidence="2" type="ORF">CCMP2556_LOCUS19445</name>
</gene>
<name>A0ABP0L596_9DINO</name>
<evidence type="ECO:0000313" key="2">
    <source>
        <dbReference type="EMBL" id="CAK9034321.1"/>
    </source>
</evidence>
<evidence type="ECO:0000259" key="1">
    <source>
        <dbReference type="Pfam" id="PF01182"/>
    </source>
</evidence>
<dbReference type="Gene3D" id="3.40.50.1360">
    <property type="match status" value="1"/>
</dbReference>
<dbReference type="SUPFAM" id="SSF100950">
    <property type="entry name" value="NagB/RpiA/CoA transferase-like"/>
    <property type="match status" value="1"/>
</dbReference>
<comment type="caution">
    <text evidence="2">The sequence shown here is derived from an EMBL/GenBank/DDBJ whole genome shotgun (WGS) entry which is preliminary data.</text>
</comment>
<organism evidence="2 3">
    <name type="scientific">Durusdinium trenchii</name>
    <dbReference type="NCBI Taxonomy" id="1381693"/>
    <lineage>
        <taxon>Eukaryota</taxon>
        <taxon>Sar</taxon>
        <taxon>Alveolata</taxon>
        <taxon>Dinophyceae</taxon>
        <taxon>Suessiales</taxon>
        <taxon>Symbiodiniaceae</taxon>
        <taxon>Durusdinium</taxon>
    </lineage>
</organism>
<sequence>MGERIIAYTEQDLQEKAARHICGCIIRHQKSSSSKFLLGLSPTNGLARRSRAREVYSAIAEWTEQEIDWSRVRIILLDERYGFEQEEDCNATLVRESLVKTLQKRGITLSEEQFVAPNTAKGWQESASEYQERLVKLLQAEGVKGFSLVSTGLGAKCQQGDKSSQPEDARRLAKEKAKSSMARSSCAAMLRTWCGSSFALQEAVLPAGPVWDRWRRSVLISVCVFKSTRSQAWDSRKTAHAGRSGKEIAVGYTF</sequence>
<proteinExistence type="predicted"/>
<dbReference type="Pfam" id="PF01182">
    <property type="entry name" value="Glucosamine_iso"/>
    <property type="match status" value="1"/>
</dbReference>
<accession>A0ABP0L596</accession>
<protein>
    <recommendedName>
        <fullName evidence="1">Glucosamine/galactosamine-6-phosphate isomerase domain-containing protein</fullName>
    </recommendedName>
</protein>
<keyword evidence="3" id="KW-1185">Reference proteome</keyword>